<name>A0A9D0ZA59_9FIRM</name>
<sequence length="204" mass="20941">MHGESHRISVASLTTAALLVALLLLLSYTPLGFIPVGTISVTIVHLPVLIGLMTCGLPTGLLLGALFGCVSLFRAVTSPSGIFDPFFWNPLVSVLPRMIIPLAAWGVYRGALRLLGARKGAAHAAVAAGALCGSLVNTVGVLGMIYVSCLLGWAGDHGMDPTVAGPLLCTVALTNGTAEAIASTLLTPPVVLAVRRALRRGAAR</sequence>
<dbReference type="EMBL" id="DVFJ01000028">
    <property type="protein sequence ID" value="HIQ72041.1"/>
    <property type="molecule type" value="Genomic_DNA"/>
</dbReference>
<feature type="transmembrane region" description="Helical" evidence="1">
    <location>
        <begin position="173"/>
        <end position="194"/>
    </location>
</feature>
<dbReference type="Gene3D" id="1.10.1760.20">
    <property type="match status" value="1"/>
</dbReference>
<dbReference type="Pfam" id="PF12822">
    <property type="entry name" value="ECF_trnsprt"/>
    <property type="match status" value="1"/>
</dbReference>
<feature type="transmembrane region" description="Helical" evidence="1">
    <location>
        <begin position="7"/>
        <end position="26"/>
    </location>
</feature>
<keyword evidence="1" id="KW-0472">Membrane</keyword>
<comment type="caution">
    <text evidence="2">The sequence shown here is derived from an EMBL/GenBank/DDBJ whole genome shotgun (WGS) entry which is preliminary data.</text>
</comment>
<evidence type="ECO:0000313" key="2">
    <source>
        <dbReference type="EMBL" id="HIQ72041.1"/>
    </source>
</evidence>
<keyword evidence="1" id="KW-0812">Transmembrane</keyword>
<reference evidence="2" key="1">
    <citation type="submission" date="2020-10" db="EMBL/GenBank/DDBJ databases">
        <authorList>
            <person name="Gilroy R."/>
        </authorList>
    </citation>
    <scope>NUCLEOTIDE SEQUENCE</scope>
    <source>
        <strain evidence="2">ChiSxjej2B14-6234</strain>
    </source>
</reference>
<feature type="transmembrane region" description="Helical" evidence="1">
    <location>
        <begin position="120"/>
        <end position="153"/>
    </location>
</feature>
<organism evidence="2 3">
    <name type="scientific">Candidatus Onthenecus intestinigallinarum</name>
    <dbReference type="NCBI Taxonomy" id="2840875"/>
    <lineage>
        <taxon>Bacteria</taxon>
        <taxon>Bacillati</taxon>
        <taxon>Bacillota</taxon>
        <taxon>Clostridia</taxon>
        <taxon>Eubacteriales</taxon>
        <taxon>Candidatus Onthenecus</taxon>
    </lineage>
</organism>
<proteinExistence type="predicted"/>
<dbReference type="GO" id="GO:0022857">
    <property type="term" value="F:transmembrane transporter activity"/>
    <property type="evidence" value="ECO:0007669"/>
    <property type="project" value="InterPro"/>
</dbReference>
<dbReference type="Proteomes" id="UP000886887">
    <property type="component" value="Unassembled WGS sequence"/>
</dbReference>
<reference evidence="2" key="2">
    <citation type="journal article" date="2021" name="PeerJ">
        <title>Extensive microbial diversity within the chicken gut microbiome revealed by metagenomics and culture.</title>
        <authorList>
            <person name="Gilroy R."/>
            <person name="Ravi A."/>
            <person name="Getino M."/>
            <person name="Pursley I."/>
            <person name="Horton D.L."/>
            <person name="Alikhan N.F."/>
            <person name="Baker D."/>
            <person name="Gharbi K."/>
            <person name="Hall N."/>
            <person name="Watson M."/>
            <person name="Adriaenssens E.M."/>
            <person name="Foster-Nyarko E."/>
            <person name="Jarju S."/>
            <person name="Secka A."/>
            <person name="Antonio M."/>
            <person name="Oren A."/>
            <person name="Chaudhuri R.R."/>
            <person name="La Ragione R."/>
            <person name="Hildebrand F."/>
            <person name="Pallen M.J."/>
        </authorList>
    </citation>
    <scope>NUCLEOTIDE SEQUENCE</scope>
    <source>
        <strain evidence="2">ChiSxjej2B14-6234</strain>
    </source>
</reference>
<evidence type="ECO:0000256" key="1">
    <source>
        <dbReference type="SAM" id="Phobius"/>
    </source>
</evidence>
<dbReference type="AlphaFoldDB" id="A0A9D0ZA59"/>
<gene>
    <name evidence="2" type="ORF">IAB73_07535</name>
</gene>
<keyword evidence="1" id="KW-1133">Transmembrane helix</keyword>
<protein>
    <submittedName>
        <fullName evidence="2">ECF transporter S component</fullName>
    </submittedName>
</protein>
<evidence type="ECO:0000313" key="3">
    <source>
        <dbReference type="Proteomes" id="UP000886887"/>
    </source>
</evidence>
<dbReference type="InterPro" id="IPR024529">
    <property type="entry name" value="ECF_trnsprt_substrate-spec"/>
</dbReference>
<accession>A0A9D0ZA59</accession>
<feature type="transmembrane region" description="Helical" evidence="1">
    <location>
        <begin position="88"/>
        <end position="108"/>
    </location>
</feature>